<dbReference type="InterPro" id="IPR035901">
    <property type="entry name" value="GIY-YIG_endonuc_sf"/>
</dbReference>
<dbReference type="AlphaFoldDB" id="A0A191MWQ0"/>
<organism evidence="2">
    <name type="scientific">Chrysoporthe austroafricana</name>
    <dbReference type="NCBI Taxonomy" id="354353"/>
    <lineage>
        <taxon>Eukaryota</taxon>
        <taxon>Fungi</taxon>
        <taxon>Dikarya</taxon>
        <taxon>Ascomycota</taxon>
        <taxon>Pezizomycotina</taxon>
        <taxon>Sordariomycetes</taxon>
        <taxon>Sordariomycetidae</taxon>
        <taxon>Diaporthales</taxon>
        <taxon>Cryphonectriaceae</taxon>
        <taxon>Cryphonectria-Endothia species complex</taxon>
        <taxon>Chrysoporthe</taxon>
    </lineage>
</organism>
<dbReference type="SMART" id="SM00465">
    <property type="entry name" value="GIYc"/>
    <property type="match status" value="2"/>
</dbReference>
<evidence type="ECO:0000313" key="2">
    <source>
        <dbReference type="EMBL" id="AMX22101.1"/>
    </source>
</evidence>
<protein>
    <submittedName>
        <fullName evidence="2">GIY-YIG endonuclease</fullName>
    </submittedName>
</protein>
<geneLocation type="mitochondrion" evidence="2"/>
<dbReference type="NCBIfam" id="TIGR01453">
    <property type="entry name" value="grpIintron_endo"/>
    <property type="match status" value="1"/>
</dbReference>
<proteinExistence type="predicted"/>
<dbReference type="InterPro" id="IPR006350">
    <property type="entry name" value="Intron_endoG1"/>
</dbReference>
<feature type="domain" description="GIY-YIG" evidence="1">
    <location>
        <begin position="135"/>
        <end position="224"/>
    </location>
</feature>
<dbReference type="SUPFAM" id="SSF82771">
    <property type="entry name" value="GIY-YIG endonuclease"/>
    <property type="match status" value="2"/>
</dbReference>
<reference evidence="2" key="1">
    <citation type="journal article" date="2016" name="PLoS ONE">
        <title>Intron Derived Size Polymorphism in the Mitochondrial Genomes of Closely Related Chrysoporthe Species.</title>
        <authorList>
            <person name="Kanzi A.M."/>
            <person name="Wingfield B.D."/>
            <person name="Steenkamp E.T."/>
            <person name="Naidoo S."/>
            <person name="van der Merwe N.A."/>
        </authorList>
    </citation>
    <scope>NUCLEOTIDE SEQUENCE</scope>
</reference>
<gene>
    <name evidence="2" type="primary">orf354</name>
</gene>
<dbReference type="EMBL" id="KT380883">
    <property type="protein sequence ID" value="AMX22101.1"/>
    <property type="molecule type" value="Genomic_DNA"/>
</dbReference>
<keyword evidence="2" id="KW-0496">Mitochondrion</keyword>
<dbReference type="Pfam" id="PF07453">
    <property type="entry name" value="NUMOD1"/>
    <property type="match status" value="1"/>
</dbReference>
<dbReference type="RefSeq" id="YP_009262026.1">
    <property type="nucleotide sequence ID" value="NC_030522.1"/>
</dbReference>
<dbReference type="SMART" id="SM00497">
    <property type="entry name" value="IENR1"/>
    <property type="match status" value="1"/>
</dbReference>
<dbReference type="InterPro" id="IPR003647">
    <property type="entry name" value="Intron_nuc_1_rpt"/>
</dbReference>
<dbReference type="InterPro" id="IPR010896">
    <property type="entry name" value="NUMOD1"/>
</dbReference>
<dbReference type="Gene3D" id="3.40.1440.10">
    <property type="entry name" value="GIY-YIG endonuclease"/>
    <property type="match status" value="2"/>
</dbReference>
<keyword evidence="2" id="KW-0255">Endonuclease</keyword>
<keyword evidence="2" id="KW-0378">Hydrolase</keyword>
<dbReference type="PROSITE" id="PS50164">
    <property type="entry name" value="GIY_YIG"/>
    <property type="match status" value="2"/>
</dbReference>
<dbReference type="CDD" id="cd10445">
    <property type="entry name" value="GIY-YIG_bI1_like"/>
    <property type="match status" value="1"/>
</dbReference>
<dbReference type="InterPro" id="IPR000305">
    <property type="entry name" value="GIY-YIG_endonuc"/>
</dbReference>
<sequence>MSEFSNKCNVPGSNSKNREGVKIYLNADKDKLLIYKDNKNKCGVYCWENLSNNKCYIGSSVNLSRRFSFYYSLENQLKVKNFTYISRALLKYKAAVYRAYSTSTDTPSSLAASQPVKIYENADTQKAQIIKENRKRAGVYIWIYLPSGQCYIGSSINIGRRLGDYFTASFLETHNKRGRSKIYAALWKYGYSNFSLGILEYCAPDKAIEREQYYLDLLQPEYNILKIAGSSYGSQHSEESKTKNWTLERKAQRREHLIELNTSQEQTERSRERMKILSNSKEHKEHLKELHLRQSHKVEVFDIITKTTIVYSSIRSAALAIGIAHSTIQKYLRLGESYKNKYKFSYYKPSNDKN</sequence>
<dbReference type="Pfam" id="PF01541">
    <property type="entry name" value="GIY-YIG"/>
    <property type="match status" value="2"/>
</dbReference>
<accession>A0A191MWQ0</accession>
<name>A0A191MWQ0_9PEZI</name>
<dbReference type="GeneID" id="31078062"/>
<keyword evidence="2" id="KW-0540">Nuclease</keyword>
<evidence type="ECO:0000259" key="1">
    <source>
        <dbReference type="PROSITE" id="PS50164"/>
    </source>
</evidence>
<dbReference type="GO" id="GO:0004519">
    <property type="term" value="F:endonuclease activity"/>
    <property type="evidence" value="ECO:0007669"/>
    <property type="project" value="UniProtKB-KW"/>
</dbReference>
<feature type="domain" description="GIY-YIG" evidence="1">
    <location>
        <begin position="40"/>
        <end position="119"/>
    </location>
</feature>